<organism evidence="8">
    <name type="scientific">Arcella intermedia</name>
    <dbReference type="NCBI Taxonomy" id="1963864"/>
    <lineage>
        <taxon>Eukaryota</taxon>
        <taxon>Amoebozoa</taxon>
        <taxon>Tubulinea</taxon>
        <taxon>Elardia</taxon>
        <taxon>Arcellinida</taxon>
        <taxon>Sphaerothecina</taxon>
        <taxon>Arcellidae</taxon>
        <taxon>Arcella</taxon>
    </lineage>
</organism>
<keyword evidence="3" id="KW-0963">Cytoplasm</keyword>
<evidence type="ECO:0000256" key="4">
    <source>
        <dbReference type="ARBA" id="ARBA00022884"/>
    </source>
</evidence>
<dbReference type="InterPro" id="IPR033744">
    <property type="entry name" value="RRM_RBM8"/>
</dbReference>
<dbReference type="PROSITE" id="PS50102">
    <property type="entry name" value="RRM"/>
    <property type="match status" value="1"/>
</dbReference>
<sequence>MEVDSNERYSGKGSIFDRVERDTKEGPLKSVEGWIVFISGIHEEAGEEDIRDKFTAFGQIKNLQMPLDRRTGYVKGYAMVEYEKKAEAEKAIKDMNNATLLQQQIKVDWAFSKGK</sequence>
<dbReference type="GO" id="GO:0006396">
    <property type="term" value="P:RNA processing"/>
    <property type="evidence" value="ECO:0007669"/>
    <property type="project" value="InterPro"/>
</dbReference>
<dbReference type="InterPro" id="IPR008111">
    <property type="entry name" value="RNA-bd_8"/>
</dbReference>
<dbReference type="Pfam" id="PF00076">
    <property type="entry name" value="RRM_1"/>
    <property type="match status" value="1"/>
</dbReference>
<dbReference type="InterPro" id="IPR012677">
    <property type="entry name" value="Nucleotide-bd_a/b_plait_sf"/>
</dbReference>
<evidence type="ECO:0000313" key="8">
    <source>
        <dbReference type="EMBL" id="NDV39255.1"/>
    </source>
</evidence>
<dbReference type="EMBL" id="GIBP01010286">
    <property type="protein sequence ID" value="NDV39255.1"/>
    <property type="molecule type" value="Transcribed_RNA"/>
</dbReference>
<dbReference type="Gene3D" id="3.30.70.330">
    <property type="match status" value="1"/>
</dbReference>
<evidence type="ECO:0000256" key="1">
    <source>
        <dbReference type="ARBA" id="ARBA00004123"/>
    </source>
</evidence>
<dbReference type="PANTHER" id="PTHR45894">
    <property type="entry name" value="RNA-BINDING PROTEIN 8A"/>
    <property type="match status" value="1"/>
</dbReference>
<evidence type="ECO:0000256" key="6">
    <source>
        <dbReference type="PROSITE-ProRule" id="PRU00176"/>
    </source>
</evidence>
<evidence type="ECO:0000256" key="2">
    <source>
        <dbReference type="ARBA" id="ARBA00004496"/>
    </source>
</evidence>
<keyword evidence="5" id="KW-0539">Nucleus</keyword>
<dbReference type="InterPro" id="IPR000504">
    <property type="entry name" value="RRM_dom"/>
</dbReference>
<dbReference type="CDD" id="cd12324">
    <property type="entry name" value="RRM_RBM8"/>
    <property type="match status" value="1"/>
</dbReference>
<name>A0A6B2LQP8_9EUKA</name>
<comment type="subcellular location">
    <subcellularLocation>
        <location evidence="2">Cytoplasm</location>
    </subcellularLocation>
    <subcellularLocation>
        <location evidence="1">Nucleus</location>
    </subcellularLocation>
</comment>
<dbReference type="SMART" id="SM00360">
    <property type="entry name" value="RRM"/>
    <property type="match status" value="1"/>
</dbReference>
<accession>A0A6B2LQP8</accession>
<dbReference type="AlphaFoldDB" id="A0A6B2LQP8"/>
<feature type="domain" description="RRM" evidence="7">
    <location>
        <begin position="34"/>
        <end position="112"/>
    </location>
</feature>
<protein>
    <recommendedName>
        <fullName evidence="7">RRM domain-containing protein</fullName>
    </recommendedName>
</protein>
<reference evidence="8" key="1">
    <citation type="journal article" date="2020" name="J. Eukaryot. Microbiol.">
        <title>De novo Sequencing, Assembly and Annotation of the Transcriptome for the Free-Living Testate Amoeba Arcella intermedia.</title>
        <authorList>
            <person name="Ribeiro G.M."/>
            <person name="Porfirio-Sousa A.L."/>
            <person name="Maurer-Alcala X.X."/>
            <person name="Katz L.A."/>
            <person name="Lahr D.J.G."/>
        </authorList>
    </citation>
    <scope>NUCLEOTIDE SEQUENCE</scope>
</reference>
<evidence type="ECO:0000256" key="3">
    <source>
        <dbReference type="ARBA" id="ARBA00022490"/>
    </source>
</evidence>
<keyword evidence="4 6" id="KW-0694">RNA-binding</keyword>
<dbReference type="GO" id="GO:0005634">
    <property type="term" value="C:nucleus"/>
    <property type="evidence" value="ECO:0007669"/>
    <property type="project" value="UniProtKB-SubCell"/>
</dbReference>
<dbReference type="PRINTS" id="PR01738">
    <property type="entry name" value="RNABINDINGM8"/>
</dbReference>
<dbReference type="GO" id="GO:0003729">
    <property type="term" value="F:mRNA binding"/>
    <property type="evidence" value="ECO:0007669"/>
    <property type="project" value="InterPro"/>
</dbReference>
<evidence type="ECO:0000259" key="7">
    <source>
        <dbReference type="PROSITE" id="PS50102"/>
    </source>
</evidence>
<proteinExistence type="predicted"/>
<dbReference type="SUPFAM" id="SSF54928">
    <property type="entry name" value="RNA-binding domain, RBD"/>
    <property type="match status" value="1"/>
</dbReference>
<evidence type="ECO:0000256" key="5">
    <source>
        <dbReference type="ARBA" id="ARBA00023242"/>
    </source>
</evidence>
<dbReference type="GO" id="GO:0005737">
    <property type="term" value="C:cytoplasm"/>
    <property type="evidence" value="ECO:0007669"/>
    <property type="project" value="UniProtKB-SubCell"/>
</dbReference>
<dbReference type="InterPro" id="IPR035979">
    <property type="entry name" value="RBD_domain_sf"/>
</dbReference>